<dbReference type="InterPro" id="IPR025996">
    <property type="entry name" value="MT1864/Rv1816-like_C"/>
</dbReference>
<dbReference type="GO" id="GO:0000976">
    <property type="term" value="F:transcription cis-regulatory region binding"/>
    <property type="evidence" value="ECO:0007669"/>
    <property type="project" value="TreeGrafter"/>
</dbReference>
<dbReference type="PROSITE" id="PS50977">
    <property type="entry name" value="HTH_TETR_2"/>
    <property type="match status" value="1"/>
</dbReference>
<proteinExistence type="predicted"/>
<evidence type="ECO:0000313" key="8">
    <source>
        <dbReference type="Proteomes" id="UP000239709"/>
    </source>
</evidence>
<dbReference type="InterPro" id="IPR009057">
    <property type="entry name" value="Homeodomain-like_sf"/>
</dbReference>
<dbReference type="Gene3D" id="1.10.357.10">
    <property type="entry name" value="Tetracycline Repressor, domain 2"/>
    <property type="match status" value="1"/>
</dbReference>
<accession>A0A2S0MI22</accession>
<dbReference type="PANTHER" id="PTHR30055">
    <property type="entry name" value="HTH-TYPE TRANSCRIPTIONAL REGULATOR RUTR"/>
    <property type="match status" value="1"/>
</dbReference>
<dbReference type="InterPro" id="IPR050109">
    <property type="entry name" value="HTH-type_TetR-like_transc_reg"/>
</dbReference>
<sequence length="236" mass="25020">MVKARPNPARTEASLPDASVFPPADIPQRRETYRHGDLRRALLDAGVALAREGGPAAVVVREATRRAGVVPNAAYRHFANRDDLFDAVRGAALGALARAMEREIRRATRGITAAPERARAAFKAVGTGYVRFAQTEPGLFRAAFAAQPFDVGAAQPRADARGDGGRDPFQILCDTLDQLVASGVLGAARRPGAEFLAWSSVHGMAMLALDGPLRGLGAAQIESMADRLVAMVKKGL</sequence>
<organism evidence="7 8">
    <name type="scientific">Ottowia oryzae</name>
    <dbReference type="NCBI Taxonomy" id="2109914"/>
    <lineage>
        <taxon>Bacteria</taxon>
        <taxon>Pseudomonadati</taxon>
        <taxon>Pseudomonadota</taxon>
        <taxon>Betaproteobacteria</taxon>
        <taxon>Burkholderiales</taxon>
        <taxon>Comamonadaceae</taxon>
        <taxon>Ottowia</taxon>
    </lineage>
</organism>
<dbReference type="AlphaFoldDB" id="A0A2S0MI22"/>
<evidence type="ECO:0000256" key="1">
    <source>
        <dbReference type="ARBA" id="ARBA00023015"/>
    </source>
</evidence>
<feature type="domain" description="HTH tetR-type" evidence="6">
    <location>
        <begin position="36"/>
        <end position="96"/>
    </location>
</feature>
<dbReference type="EMBL" id="CP027666">
    <property type="protein sequence ID" value="AVO35528.1"/>
    <property type="molecule type" value="Genomic_DNA"/>
</dbReference>
<feature type="region of interest" description="Disordered" evidence="5">
    <location>
        <begin position="1"/>
        <end position="24"/>
    </location>
</feature>
<dbReference type="Pfam" id="PF13305">
    <property type="entry name" value="TetR_C_33"/>
    <property type="match status" value="1"/>
</dbReference>
<feature type="DNA-binding region" description="H-T-H motif" evidence="4">
    <location>
        <begin position="59"/>
        <end position="78"/>
    </location>
</feature>
<dbReference type="SUPFAM" id="SSF48498">
    <property type="entry name" value="Tetracyclin repressor-like, C-terminal domain"/>
    <property type="match status" value="1"/>
</dbReference>
<evidence type="ECO:0000256" key="2">
    <source>
        <dbReference type="ARBA" id="ARBA00023125"/>
    </source>
</evidence>
<evidence type="ECO:0000256" key="4">
    <source>
        <dbReference type="PROSITE-ProRule" id="PRU00335"/>
    </source>
</evidence>
<keyword evidence="1" id="KW-0805">Transcription regulation</keyword>
<evidence type="ECO:0000313" key="7">
    <source>
        <dbReference type="EMBL" id="AVO35528.1"/>
    </source>
</evidence>
<evidence type="ECO:0000256" key="3">
    <source>
        <dbReference type="ARBA" id="ARBA00023163"/>
    </source>
</evidence>
<dbReference type="Pfam" id="PF00440">
    <property type="entry name" value="TetR_N"/>
    <property type="match status" value="1"/>
</dbReference>
<evidence type="ECO:0000256" key="5">
    <source>
        <dbReference type="SAM" id="MobiDB-lite"/>
    </source>
</evidence>
<dbReference type="KEGG" id="otk:C6570_15850"/>
<keyword evidence="2 4" id="KW-0238">DNA-binding</keyword>
<dbReference type="SUPFAM" id="SSF46689">
    <property type="entry name" value="Homeodomain-like"/>
    <property type="match status" value="1"/>
</dbReference>
<dbReference type="Proteomes" id="UP000239709">
    <property type="component" value="Chromosome"/>
</dbReference>
<dbReference type="PANTHER" id="PTHR30055:SF220">
    <property type="entry name" value="TETR-FAMILY REGULATORY PROTEIN"/>
    <property type="match status" value="1"/>
</dbReference>
<dbReference type="InterPro" id="IPR036271">
    <property type="entry name" value="Tet_transcr_reg_TetR-rel_C_sf"/>
</dbReference>
<keyword evidence="8" id="KW-1185">Reference proteome</keyword>
<dbReference type="InterPro" id="IPR001647">
    <property type="entry name" value="HTH_TetR"/>
</dbReference>
<name>A0A2S0MI22_9BURK</name>
<reference evidence="7 8" key="1">
    <citation type="submission" date="2018-03" db="EMBL/GenBank/DDBJ databases">
        <title>Genome sequencing of Ottowia sp.</title>
        <authorList>
            <person name="Kim S.-J."/>
            <person name="Heo J."/>
            <person name="Kwon S.-W."/>
        </authorList>
    </citation>
    <scope>NUCLEOTIDE SEQUENCE [LARGE SCALE GENOMIC DNA]</scope>
    <source>
        <strain evidence="7 8">KADR8-3</strain>
    </source>
</reference>
<gene>
    <name evidence="7" type="ORF">C6570_15850</name>
</gene>
<dbReference type="GO" id="GO:0003700">
    <property type="term" value="F:DNA-binding transcription factor activity"/>
    <property type="evidence" value="ECO:0007669"/>
    <property type="project" value="TreeGrafter"/>
</dbReference>
<dbReference type="OrthoDB" id="5293556at2"/>
<protein>
    <submittedName>
        <fullName evidence="7">TetR family transcriptional regulator</fullName>
    </submittedName>
</protein>
<keyword evidence="3" id="KW-0804">Transcription</keyword>
<evidence type="ECO:0000259" key="6">
    <source>
        <dbReference type="PROSITE" id="PS50977"/>
    </source>
</evidence>